<dbReference type="PANTHER" id="PTHR42935:SF1">
    <property type="entry name" value="SLR0930 PROTEIN"/>
    <property type="match status" value="1"/>
</dbReference>
<dbReference type="OrthoDB" id="9812140at2"/>
<dbReference type="PANTHER" id="PTHR42935">
    <property type="entry name" value="SLR0930 PROTEIN"/>
    <property type="match status" value="1"/>
</dbReference>
<evidence type="ECO:0000313" key="1">
    <source>
        <dbReference type="EMBL" id="TWJ08673.1"/>
    </source>
</evidence>
<dbReference type="RefSeq" id="WP_067596878.1">
    <property type="nucleotide sequence ID" value="NZ_CP015963.1"/>
</dbReference>
<dbReference type="Gene3D" id="3.40.50.300">
    <property type="entry name" value="P-loop containing nucleotide triphosphate hydrolases"/>
    <property type="match status" value="1"/>
</dbReference>
<dbReference type="AlphaFoldDB" id="A0A562UST6"/>
<dbReference type="InterPro" id="IPR008533">
    <property type="entry name" value="DUF815"/>
</dbReference>
<comment type="caution">
    <text evidence="1">The sequence shown here is derived from an EMBL/GenBank/DDBJ whole genome shotgun (WGS) entry which is preliminary data.</text>
</comment>
<dbReference type="EMBL" id="VLLK01000001">
    <property type="protein sequence ID" value="TWJ08673.1"/>
    <property type="molecule type" value="Genomic_DNA"/>
</dbReference>
<dbReference type="InterPro" id="IPR027417">
    <property type="entry name" value="P-loop_NTPase"/>
</dbReference>
<sequence>MDNDQASDRDALRRIANALERLAPPAPVTTNWRTQPAYVWDGRNARELDKITAPNLDKLRGIDRQKERVLENIDRFAWRKAAHDMLLWGSRGMGKSALIRSATRRVQDGAPMALGLVQVAPDALDTIPELFSRLSEERRRFLIFIDDLGFAEEDTVGPRRLRSWLEGGVEARPANCRLAVTSNRRAILVRQANEQSTDSGESPLNRRDATDDKLALADRFGLTVGFHPCSKTDYIEIVRAYADPLELTFSEEEALEWAMQRGQRSGRAAWQFVVEIAGRAGKRI</sequence>
<dbReference type="STRING" id="476157.GCA_001663155_00455"/>
<protein>
    <submittedName>
        <fullName evidence="1">Uncharacterized protein</fullName>
    </submittedName>
</protein>
<proteinExistence type="predicted"/>
<organism evidence="1 2">
    <name type="scientific">Altererythrobacter ishigakiensis</name>
    <dbReference type="NCBI Taxonomy" id="476157"/>
    <lineage>
        <taxon>Bacteria</taxon>
        <taxon>Pseudomonadati</taxon>
        <taxon>Pseudomonadota</taxon>
        <taxon>Alphaproteobacteria</taxon>
        <taxon>Sphingomonadales</taxon>
        <taxon>Erythrobacteraceae</taxon>
        <taxon>Altererythrobacter</taxon>
    </lineage>
</organism>
<dbReference type="Proteomes" id="UP000320547">
    <property type="component" value="Unassembled WGS sequence"/>
</dbReference>
<gene>
    <name evidence="1" type="ORF">JN10_0288</name>
</gene>
<evidence type="ECO:0000313" key="2">
    <source>
        <dbReference type="Proteomes" id="UP000320547"/>
    </source>
</evidence>
<reference evidence="1 2" key="1">
    <citation type="submission" date="2019-07" db="EMBL/GenBank/DDBJ databases">
        <title>Genomic Encyclopedia of Archaeal and Bacterial Type Strains, Phase II (KMG-II): from individual species to whole genera.</title>
        <authorList>
            <person name="Goeker M."/>
        </authorList>
    </citation>
    <scope>NUCLEOTIDE SEQUENCE [LARGE SCALE GENOMIC DNA]</scope>
    <source>
        <strain evidence="1 2">ATCC BAA-2084</strain>
    </source>
</reference>
<dbReference type="SUPFAM" id="SSF52540">
    <property type="entry name" value="P-loop containing nucleoside triphosphate hydrolases"/>
    <property type="match status" value="1"/>
</dbReference>
<dbReference type="Pfam" id="PF05673">
    <property type="entry name" value="DUF815"/>
    <property type="match status" value="1"/>
</dbReference>
<keyword evidence="2" id="KW-1185">Reference proteome</keyword>
<accession>A0A562UST6</accession>
<name>A0A562UST6_9SPHN</name>